<evidence type="ECO:0000313" key="2">
    <source>
        <dbReference type="EMBL" id="QOW61014.1"/>
    </source>
</evidence>
<dbReference type="RefSeq" id="WP_192814668.1">
    <property type="nucleotide sequence ID" value="NZ_CP045670.1"/>
</dbReference>
<gene>
    <name evidence="2" type="ORF">IFE08_00905</name>
</gene>
<evidence type="ECO:0000313" key="3">
    <source>
        <dbReference type="Proteomes" id="UP000593915"/>
    </source>
</evidence>
<keyword evidence="1" id="KW-1133">Transmembrane helix</keyword>
<proteinExistence type="predicted"/>
<feature type="transmembrane region" description="Helical" evidence="1">
    <location>
        <begin position="37"/>
        <end position="54"/>
    </location>
</feature>
<sequence>MADKVKFIRHYAKEGITFGSCLAMIISYTAWKSVLWAVIHGLLSWAYVIYYIVVY</sequence>
<name>A0A7S6WQ29_9SPIR</name>
<organism evidence="2 3">
    <name type="scientific">Treponema pedis</name>
    <dbReference type="NCBI Taxonomy" id="409322"/>
    <lineage>
        <taxon>Bacteria</taxon>
        <taxon>Pseudomonadati</taxon>
        <taxon>Spirochaetota</taxon>
        <taxon>Spirochaetia</taxon>
        <taxon>Spirochaetales</taxon>
        <taxon>Treponemataceae</taxon>
        <taxon>Treponema</taxon>
    </lineage>
</organism>
<keyword evidence="1" id="KW-0812">Transmembrane</keyword>
<keyword evidence="1" id="KW-0472">Membrane</keyword>
<dbReference type="EMBL" id="CP061839">
    <property type="protein sequence ID" value="QOW61014.1"/>
    <property type="molecule type" value="Genomic_DNA"/>
</dbReference>
<protein>
    <submittedName>
        <fullName evidence="2">Uncharacterized protein</fullName>
    </submittedName>
</protein>
<evidence type="ECO:0000256" key="1">
    <source>
        <dbReference type="SAM" id="Phobius"/>
    </source>
</evidence>
<dbReference type="Proteomes" id="UP000593915">
    <property type="component" value="Chromosome"/>
</dbReference>
<dbReference type="AlphaFoldDB" id="A0A7S6WQ29"/>
<reference evidence="2 3" key="1">
    <citation type="submission" date="2020-09" db="EMBL/GenBank/DDBJ databases">
        <title>Characterization of Treponema spp. from bovine digital dermatitis in Korea.</title>
        <authorList>
            <person name="Espiritu H.M."/>
            <person name="Cho Y.I."/>
            <person name="Mamuad L."/>
        </authorList>
    </citation>
    <scope>NUCLEOTIDE SEQUENCE [LARGE SCALE GENOMIC DNA]</scope>
    <source>
        <strain evidence="2 3">KS1</strain>
    </source>
</reference>
<accession>A0A7S6WQ29</accession>